<evidence type="ECO:0000313" key="7">
    <source>
        <dbReference type="EMBL" id="RUO51009.1"/>
    </source>
</evidence>
<keyword evidence="1 4" id="KW-0489">Methyltransferase</keyword>
<gene>
    <name evidence="4" type="primary">prmB</name>
    <name evidence="7" type="ORF">CWE21_02635</name>
</gene>
<comment type="similarity">
    <text evidence="4">Belongs to the protein N5-glutamine methyltransferase family. PrmB subfamily.</text>
</comment>
<evidence type="ECO:0000256" key="2">
    <source>
        <dbReference type="ARBA" id="ARBA00022679"/>
    </source>
</evidence>
<dbReference type="InterPro" id="IPR019874">
    <property type="entry name" value="RF_methyltr_PrmC"/>
</dbReference>
<dbReference type="NCBIfam" id="TIGR03533">
    <property type="entry name" value="L3_gln_methyl"/>
    <property type="match status" value="1"/>
</dbReference>
<dbReference type="InterPro" id="IPR040758">
    <property type="entry name" value="PrmC_N"/>
</dbReference>
<dbReference type="EC" id="2.1.1.298" evidence="4"/>
<keyword evidence="3 4" id="KW-0949">S-adenosyl-L-methionine</keyword>
<dbReference type="PROSITE" id="PS00092">
    <property type="entry name" value="N6_MTASE"/>
    <property type="match status" value="1"/>
</dbReference>
<dbReference type="GO" id="GO:0032259">
    <property type="term" value="P:methylation"/>
    <property type="evidence" value="ECO:0007669"/>
    <property type="project" value="UniProtKB-KW"/>
</dbReference>
<evidence type="ECO:0000256" key="1">
    <source>
        <dbReference type="ARBA" id="ARBA00022603"/>
    </source>
</evidence>
<sequence length="304" mass="34205">MTHNSESVAQQLTTIEDHWRWGISCMHGAEVFFGHGTDNADSETQVLLAHVLHLDLMQLDRFRKAVMTDAERELFLRLLQERIEARKPAAYLTGEAWFAGLPFKVDERVLIPRSPIAELIESEFQPWLTEPPQHILDLCTGSACIAIACAYAFPDAEVDALDISPDALAVAEENIAAHQLEHRVFPMVSDLYSAVPEQRYDLIVTNPPYVDAEDMADLPAEFHHEPELGLAAGEDGLDLVRTILREAPQHLTEHGILICEVGNSMVHMMELYPEVPFTWLSFERGGDGVFLLTRQELLEHQASF</sequence>
<dbReference type="GO" id="GO:0036009">
    <property type="term" value="F:protein-glutamine N-methyltransferase activity"/>
    <property type="evidence" value="ECO:0007669"/>
    <property type="project" value="UniProtKB-UniRule"/>
</dbReference>
<dbReference type="Proteomes" id="UP000286678">
    <property type="component" value="Unassembled WGS sequence"/>
</dbReference>
<dbReference type="Pfam" id="PF17827">
    <property type="entry name" value="PrmC_N"/>
    <property type="match status" value="1"/>
</dbReference>
<dbReference type="NCBIfam" id="TIGR00536">
    <property type="entry name" value="hemK_fam"/>
    <property type="match status" value="1"/>
</dbReference>
<dbReference type="PANTHER" id="PTHR47806">
    <property type="entry name" value="50S RIBOSOMAL PROTEIN L3 GLUTAMINE METHYLTRANSFERASE"/>
    <property type="match status" value="1"/>
</dbReference>
<comment type="function">
    <text evidence="4">Methylates ribosomal protein uL3 on a specific glutamine residue.</text>
</comment>
<organism evidence="7 8">
    <name type="scientific">Pseudidiomarina aquimaris</name>
    <dbReference type="NCBI Taxonomy" id="641841"/>
    <lineage>
        <taxon>Bacteria</taxon>
        <taxon>Pseudomonadati</taxon>
        <taxon>Pseudomonadota</taxon>
        <taxon>Gammaproteobacteria</taxon>
        <taxon>Alteromonadales</taxon>
        <taxon>Idiomarinaceae</taxon>
        <taxon>Pseudidiomarina</taxon>
    </lineage>
</organism>
<evidence type="ECO:0000256" key="3">
    <source>
        <dbReference type="ARBA" id="ARBA00022691"/>
    </source>
</evidence>
<dbReference type="GO" id="GO:0005840">
    <property type="term" value="C:ribosome"/>
    <property type="evidence" value="ECO:0007669"/>
    <property type="project" value="UniProtKB-KW"/>
</dbReference>
<dbReference type="OrthoDB" id="9800643at2"/>
<dbReference type="Gene3D" id="3.40.50.150">
    <property type="entry name" value="Vaccinia Virus protein VP39"/>
    <property type="match status" value="1"/>
</dbReference>
<comment type="catalytic activity">
    <reaction evidence="4">
        <text>L-glutaminyl-[ribosomal protein uL3] + S-adenosyl-L-methionine = N(5)-methyl-L-glutaminyl-[ribosomal protein uL3] + S-adenosyl-L-homocysteine + H(+)</text>
        <dbReference type="Rhea" id="RHEA:45020"/>
        <dbReference type="Rhea" id="RHEA-COMP:11063"/>
        <dbReference type="Rhea" id="RHEA-COMP:11064"/>
        <dbReference type="ChEBI" id="CHEBI:15378"/>
        <dbReference type="ChEBI" id="CHEBI:30011"/>
        <dbReference type="ChEBI" id="CHEBI:57856"/>
        <dbReference type="ChEBI" id="CHEBI:59789"/>
        <dbReference type="ChEBI" id="CHEBI:61891"/>
        <dbReference type="EC" id="2.1.1.298"/>
    </reaction>
</comment>
<dbReference type="InterPro" id="IPR004556">
    <property type="entry name" value="HemK-like"/>
</dbReference>
<evidence type="ECO:0000256" key="4">
    <source>
        <dbReference type="HAMAP-Rule" id="MF_02125"/>
    </source>
</evidence>
<dbReference type="GO" id="GO:0005829">
    <property type="term" value="C:cytosol"/>
    <property type="evidence" value="ECO:0007669"/>
    <property type="project" value="TreeGrafter"/>
</dbReference>
<name>A0A432XQK1_9GAMM</name>
<protein>
    <recommendedName>
        <fullName evidence="4">Ribosomal protein uL3 glutamine methyltransferase</fullName>
        <shortName evidence="4">uL3 MTase</shortName>
        <ecNumber evidence="4">2.1.1.298</ecNumber>
    </recommendedName>
    <alternativeName>
        <fullName evidence="4">N5-glutamine methyltransferase PrmB</fullName>
    </alternativeName>
</protein>
<keyword evidence="7" id="KW-0689">Ribosomal protein</keyword>
<dbReference type="RefSeq" id="WP_126832866.1">
    <property type="nucleotide sequence ID" value="NZ_PIPT01000001.1"/>
</dbReference>
<evidence type="ECO:0000259" key="5">
    <source>
        <dbReference type="Pfam" id="PF05175"/>
    </source>
</evidence>
<comment type="caution">
    <text evidence="7">The sequence shown here is derived from an EMBL/GenBank/DDBJ whole genome shotgun (WGS) entry which is preliminary data.</text>
</comment>
<dbReference type="GO" id="GO:0003676">
    <property type="term" value="F:nucleic acid binding"/>
    <property type="evidence" value="ECO:0007669"/>
    <property type="project" value="InterPro"/>
</dbReference>
<keyword evidence="8" id="KW-1185">Reference proteome</keyword>
<dbReference type="SUPFAM" id="SSF53335">
    <property type="entry name" value="S-adenosyl-L-methionine-dependent methyltransferases"/>
    <property type="match status" value="1"/>
</dbReference>
<dbReference type="HAMAP" id="MF_02125">
    <property type="entry name" value="L3_methyltr_PrmB"/>
    <property type="match status" value="1"/>
</dbReference>
<dbReference type="PANTHER" id="PTHR47806:SF1">
    <property type="entry name" value="RIBOSOMAL PROTEIN UL3 GLUTAMINE METHYLTRANSFERASE"/>
    <property type="match status" value="1"/>
</dbReference>
<keyword evidence="7" id="KW-0687">Ribonucleoprotein</keyword>
<dbReference type="AlphaFoldDB" id="A0A432XQK1"/>
<dbReference type="PIRSF" id="PIRSF037167">
    <property type="entry name" value="Mtase_YfcB_prd"/>
    <property type="match status" value="1"/>
</dbReference>
<evidence type="ECO:0000259" key="6">
    <source>
        <dbReference type="Pfam" id="PF17827"/>
    </source>
</evidence>
<feature type="domain" description="Methyltransferase small" evidence="5">
    <location>
        <begin position="132"/>
        <end position="214"/>
    </location>
</feature>
<evidence type="ECO:0000313" key="8">
    <source>
        <dbReference type="Proteomes" id="UP000286678"/>
    </source>
</evidence>
<dbReference type="FunFam" id="3.40.50.150:FF:000042">
    <property type="entry name" value="50S ribosomal protein L3 glutamine methyltransferase"/>
    <property type="match status" value="1"/>
</dbReference>
<accession>A0A432XQK1</accession>
<dbReference type="Gene3D" id="1.10.8.10">
    <property type="entry name" value="DNA helicase RuvA subunit, C-terminal domain"/>
    <property type="match status" value="1"/>
</dbReference>
<dbReference type="CDD" id="cd02440">
    <property type="entry name" value="AdoMet_MTases"/>
    <property type="match status" value="1"/>
</dbReference>
<dbReference type="NCBIfam" id="TIGR03534">
    <property type="entry name" value="RF_mod_PrmC"/>
    <property type="match status" value="1"/>
</dbReference>
<dbReference type="InterPro" id="IPR029063">
    <property type="entry name" value="SAM-dependent_MTases_sf"/>
</dbReference>
<proteinExistence type="inferred from homology"/>
<keyword evidence="2 4" id="KW-0808">Transferase</keyword>
<dbReference type="Pfam" id="PF05175">
    <property type="entry name" value="MTS"/>
    <property type="match status" value="1"/>
</dbReference>
<dbReference type="InterPro" id="IPR007848">
    <property type="entry name" value="Small_mtfrase_dom"/>
</dbReference>
<dbReference type="InterPro" id="IPR002052">
    <property type="entry name" value="DNA_methylase_N6_adenine_CS"/>
</dbReference>
<reference evidence="8" key="1">
    <citation type="journal article" date="2018" name="Front. Microbiol.">
        <title>Genome-Based Analysis Reveals the Taxonomy and Diversity of the Family Idiomarinaceae.</title>
        <authorList>
            <person name="Liu Y."/>
            <person name="Lai Q."/>
            <person name="Shao Z."/>
        </authorList>
    </citation>
    <scope>NUCLEOTIDE SEQUENCE [LARGE SCALE GENOMIC DNA]</scope>
    <source>
        <strain evidence="8">SW15</strain>
    </source>
</reference>
<feature type="domain" description="Release factor glutamine methyltransferase N-terminal" evidence="6">
    <location>
        <begin position="28"/>
        <end position="94"/>
    </location>
</feature>
<dbReference type="EMBL" id="PIPT01000001">
    <property type="protein sequence ID" value="RUO51009.1"/>
    <property type="molecule type" value="Genomic_DNA"/>
</dbReference>
<dbReference type="InterPro" id="IPR017127">
    <property type="entry name" value="Ribosome_uL3_MTase"/>
</dbReference>